<name>A0ABQ4ESS5_9ACTN</name>
<dbReference type="SUPFAM" id="SSF88659">
    <property type="entry name" value="Sigma3 and sigma4 domains of RNA polymerase sigma factors"/>
    <property type="match status" value="1"/>
</dbReference>
<keyword evidence="10" id="KW-1185">Reference proteome</keyword>
<evidence type="ECO:0000259" key="7">
    <source>
        <dbReference type="Pfam" id="PF08281"/>
    </source>
</evidence>
<evidence type="ECO:0000313" key="10">
    <source>
        <dbReference type="Proteomes" id="UP000621500"/>
    </source>
</evidence>
<dbReference type="Pfam" id="PF20239">
    <property type="entry name" value="DUF6596"/>
    <property type="match status" value="1"/>
</dbReference>
<dbReference type="Proteomes" id="UP000621500">
    <property type="component" value="Unassembled WGS sequence"/>
</dbReference>
<dbReference type="InterPro" id="IPR013324">
    <property type="entry name" value="RNA_pol_sigma_r3/r4-like"/>
</dbReference>
<organism evidence="9 10">
    <name type="scientific">Plantactinospora mayteni</name>
    <dbReference type="NCBI Taxonomy" id="566021"/>
    <lineage>
        <taxon>Bacteria</taxon>
        <taxon>Bacillati</taxon>
        <taxon>Actinomycetota</taxon>
        <taxon>Actinomycetes</taxon>
        <taxon>Micromonosporales</taxon>
        <taxon>Micromonosporaceae</taxon>
        <taxon>Plantactinospora</taxon>
    </lineage>
</organism>
<dbReference type="InterPro" id="IPR013249">
    <property type="entry name" value="RNA_pol_sigma70_r4_t2"/>
</dbReference>
<feature type="domain" description="RNA polymerase sigma factor 70 region 4 type 2" evidence="7">
    <location>
        <begin position="120"/>
        <end position="170"/>
    </location>
</feature>
<dbReference type="EMBL" id="BONX01000028">
    <property type="protein sequence ID" value="GIG97669.1"/>
    <property type="molecule type" value="Genomic_DNA"/>
</dbReference>
<evidence type="ECO:0000256" key="4">
    <source>
        <dbReference type="ARBA" id="ARBA00023163"/>
    </source>
</evidence>
<dbReference type="InterPro" id="IPR007627">
    <property type="entry name" value="RNA_pol_sigma70_r2"/>
</dbReference>
<dbReference type="InterPro" id="IPR013325">
    <property type="entry name" value="RNA_pol_sigma_r2"/>
</dbReference>
<evidence type="ECO:0000256" key="1">
    <source>
        <dbReference type="ARBA" id="ARBA00010641"/>
    </source>
</evidence>
<evidence type="ECO:0000259" key="8">
    <source>
        <dbReference type="Pfam" id="PF20239"/>
    </source>
</evidence>
<accession>A0ABQ4ESS5</accession>
<evidence type="ECO:0000256" key="2">
    <source>
        <dbReference type="ARBA" id="ARBA00023015"/>
    </source>
</evidence>
<dbReference type="Gene3D" id="1.10.1740.10">
    <property type="match status" value="1"/>
</dbReference>
<dbReference type="InterPro" id="IPR014284">
    <property type="entry name" value="RNA_pol_sigma-70_dom"/>
</dbReference>
<evidence type="ECO:0000256" key="3">
    <source>
        <dbReference type="ARBA" id="ARBA00023082"/>
    </source>
</evidence>
<protein>
    <submittedName>
        <fullName evidence="9">RNA polymerase sigma24 factor</fullName>
    </submittedName>
</protein>
<gene>
    <name evidence="9" type="primary">rpoE_13</name>
    <name evidence="9" type="ORF">Pma05_42420</name>
</gene>
<comment type="similarity">
    <text evidence="1">Belongs to the sigma-70 factor family. ECF subfamily.</text>
</comment>
<feature type="domain" description="DUF6596" evidence="8">
    <location>
        <begin position="188"/>
        <end position="288"/>
    </location>
</feature>
<dbReference type="PANTHER" id="PTHR47756:SF2">
    <property type="entry name" value="BLL6612 PROTEIN"/>
    <property type="match status" value="1"/>
</dbReference>
<evidence type="ECO:0000313" key="9">
    <source>
        <dbReference type="EMBL" id="GIG97669.1"/>
    </source>
</evidence>
<dbReference type="InterPro" id="IPR046531">
    <property type="entry name" value="DUF6596"/>
</dbReference>
<reference evidence="9 10" key="1">
    <citation type="submission" date="2021-01" db="EMBL/GenBank/DDBJ databases">
        <title>Whole genome shotgun sequence of Plantactinospora mayteni NBRC 109088.</title>
        <authorList>
            <person name="Komaki H."/>
            <person name="Tamura T."/>
        </authorList>
    </citation>
    <scope>NUCLEOTIDE SEQUENCE [LARGE SCALE GENOMIC DNA]</scope>
    <source>
        <strain evidence="9 10">NBRC 109088</strain>
    </source>
</reference>
<keyword evidence="2" id="KW-0805">Transcription regulation</keyword>
<feature type="domain" description="RNA polymerase sigma-70 region 2" evidence="6">
    <location>
        <begin position="16"/>
        <end position="82"/>
    </location>
</feature>
<proteinExistence type="inferred from homology"/>
<dbReference type="InterPro" id="IPR036388">
    <property type="entry name" value="WH-like_DNA-bd_sf"/>
</dbReference>
<dbReference type="SUPFAM" id="SSF88946">
    <property type="entry name" value="Sigma2 domain of RNA polymerase sigma factors"/>
    <property type="match status" value="1"/>
</dbReference>
<dbReference type="Pfam" id="PF08281">
    <property type="entry name" value="Sigma70_r4_2"/>
    <property type="match status" value="1"/>
</dbReference>
<evidence type="ECO:0000256" key="5">
    <source>
        <dbReference type="SAM" id="MobiDB-lite"/>
    </source>
</evidence>
<feature type="region of interest" description="Disordered" evidence="5">
    <location>
        <begin position="415"/>
        <end position="437"/>
    </location>
</feature>
<keyword evidence="4" id="KW-0804">Transcription</keyword>
<comment type="caution">
    <text evidence="9">The sequence shown here is derived from an EMBL/GenBank/DDBJ whole genome shotgun (WGS) entry which is preliminary data.</text>
</comment>
<keyword evidence="3" id="KW-0731">Sigma factor</keyword>
<evidence type="ECO:0000259" key="6">
    <source>
        <dbReference type="Pfam" id="PF04542"/>
    </source>
</evidence>
<dbReference type="Gene3D" id="1.10.10.10">
    <property type="entry name" value="Winged helix-like DNA-binding domain superfamily/Winged helix DNA-binding domain"/>
    <property type="match status" value="1"/>
</dbReference>
<dbReference type="NCBIfam" id="TIGR02937">
    <property type="entry name" value="sigma70-ECF"/>
    <property type="match status" value="1"/>
</dbReference>
<sequence length="437" mass="47143">MSGNVPSVSGNHVEDLLRQLAPQVLGALVRRYGHFDTAEDAAQEALLAAATQWPGEGVPENPRAWLITVASRRLTDLLRSEQARQRREDTVARWALPEQWLAPAADRMPSDSDDTLVLLFLCCHPALPPASQIALTLRAVGGLGTTEIARAFLVPESTMTRRITRAKQRIRDSGIPFGMPPAAERAERVDAVLHVLYLIFNEGYVSTSGPTLYRAELSTEAIRLARMLHRLLPDDAEVTGLLALMLLTDARRPARTGPDGALVPMAEQDRSRWDAGQIAEGVALVSAALPNGPTGSYQVQAAIAALHDEAPSAEATDWPQIVALYEVLLRIAANPVVALNHAVAVAMASGPRAGLDLLDRLAADNRIADDHRMYAVRAHLLELAGNHPAAREAYETAARRATGLAQQRYLNTRAAHLTDAPRPGTPPEGEDRAVSGT</sequence>
<dbReference type="Pfam" id="PF04542">
    <property type="entry name" value="Sigma70_r2"/>
    <property type="match status" value="1"/>
</dbReference>
<dbReference type="PANTHER" id="PTHR47756">
    <property type="entry name" value="BLL6612 PROTEIN-RELATED"/>
    <property type="match status" value="1"/>
</dbReference>